<feature type="region of interest" description="Disordered" evidence="3">
    <location>
        <begin position="13"/>
        <end position="34"/>
    </location>
</feature>
<feature type="compositionally biased region" description="Basic and acidic residues" evidence="3">
    <location>
        <begin position="143"/>
        <end position="167"/>
    </location>
</feature>
<name>A0A9D5D983_9LILI</name>
<feature type="compositionally biased region" description="Acidic residues" evidence="3">
    <location>
        <begin position="67"/>
        <end position="77"/>
    </location>
</feature>
<dbReference type="InterPro" id="IPR044683">
    <property type="entry name" value="LAZY"/>
</dbReference>
<dbReference type="PANTHER" id="PTHR34045:SF3">
    <property type="entry name" value="PROTEIN LAZY 4"/>
    <property type="match status" value="1"/>
</dbReference>
<dbReference type="PANTHER" id="PTHR34045">
    <property type="entry name" value="OS03G0406300 PROTEIN"/>
    <property type="match status" value="1"/>
</dbReference>
<dbReference type="OrthoDB" id="1729737at2759"/>
<reference evidence="4" key="2">
    <citation type="journal article" date="2022" name="Hortic Res">
        <title>The genome of Dioscorea zingiberensis sheds light on the biosynthesis, origin and evolution of the medicinally important diosgenin saponins.</title>
        <authorList>
            <person name="Li Y."/>
            <person name="Tan C."/>
            <person name="Li Z."/>
            <person name="Guo J."/>
            <person name="Li S."/>
            <person name="Chen X."/>
            <person name="Wang C."/>
            <person name="Dai X."/>
            <person name="Yang H."/>
            <person name="Song W."/>
            <person name="Hou L."/>
            <person name="Xu J."/>
            <person name="Tong Z."/>
            <person name="Xu A."/>
            <person name="Yuan X."/>
            <person name="Wang W."/>
            <person name="Yang Q."/>
            <person name="Chen L."/>
            <person name="Sun Z."/>
            <person name="Wang K."/>
            <person name="Pan B."/>
            <person name="Chen J."/>
            <person name="Bao Y."/>
            <person name="Liu F."/>
            <person name="Qi X."/>
            <person name="Gang D.R."/>
            <person name="Wen J."/>
            <person name="Li J."/>
        </authorList>
    </citation>
    <scope>NUCLEOTIDE SEQUENCE</scope>
    <source>
        <strain evidence="4">Dzin_1.0</strain>
    </source>
</reference>
<proteinExistence type="inferred from homology"/>
<dbReference type="GO" id="GO:0009630">
    <property type="term" value="P:gravitropism"/>
    <property type="evidence" value="ECO:0007669"/>
    <property type="project" value="InterPro"/>
</dbReference>
<feature type="region of interest" description="Disordered" evidence="3">
    <location>
        <begin position="143"/>
        <end position="168"/>
    </location>
</feature>
<comment type="caution">
    <text evidence="4">The sequence shown here is derived from an EMBL/GenBank/DDBJ whole genome shotgun (WGS) entry which is preliminary data.</text>
</comment>
<reference evidence="4" key="1">
    <citation type="submission" date="2021-03" db="EMBL/GenBank/DDBJ databases">
        <authorList>
            <person name="Li Z."/>
            <person name="Yang C."/>
        </authorList>
    </citation>
    <scope>NUCLEOTIDE SEQUENCE</scope>
    <source>
        <strain evidence="4">Dzin_1.0</strain>
        <tissue evidence="4">Leaf</tissue>
    </source>
</reference>
<evidence type="ECO:0000313" key="4">
    <source>
        <dbReference type="EMBL" id="KAJ0987491.1"/>
    </source>
</evidence>
<sequence>MRILNWMQKKLNNGKQDTRRSFDPVSMPVHNDRKEEFSDWPQALLAIGTFGNKELNENQETAHHSSEDDEFNEDDPQTVESSLDLQDFTLEEVSKLQKELTRLLSHKPKANSDAPEIREERANLPLNRFLNCPSSLEVDRLCNNERGDGDHGGHGDHGDHGDGDLSPKSKIILNKAKDVLMDNGSKIRRRSIKFLLKKMFACKTGFPPVPNIRDSVPESKIEKLLRMILHKKIYPKSSTPPLLKKYLDKKQDEKRLKEEEEEGCKWVKTDSEFIVLEM</sequence>
<keyword evidence="1" id="KW-0341">Growth regulation</keyword>
<dbReference type="AlphaFoldDB" id="A0A9D5D983"/>
<dbReference type="Proteomes" id="UP001085076">
    <property type="component" value="Miscellaneous, Linkage group lg01"/>
</dbReference>
<feature type="region of interest" description="Disordered" evidence="3">
    <location>
        <begin position="58"/>
        <end position="79"/>
    </location>
</feature>
<evidence type="ECO:0000313" key="5">
    <source>
        <dbReference type="Proteomes" id="UP001085076"/>
    </source>
</evidence>
<gene>
    <name evidence="4" type="ORF">J5N97_005847</name>
</gene>
<evidence type="ECO:0000256" key="2">
    <source>
        <dbReference type="ARBA" id="ARBA00024198"/>
    </source>
</evidence>
<accession>A0A9D5D983</accession>
<evidence type="ECO:0000256" key="3">
    <source>
        <dbReference type="SAM" id="MobiDB-lite"/>
    </source>
</evidence>
<keyword evidence="5" id="KW-1185">Reference proteome</keyword>
<dbReference type="GO" id="GO:0040008">
    <property type="term" value="P:regulation of growth"/>
    <property type="evidence" value="ECO:0007669"/>
    <property type="project" value="InterPro"/>
</dbReference>
<dbReference type="EMBL" id="JAGGNH010000001">
    <property type="protein sequence ID" value="KAJ0987491.1"/>
    <property type="molecule type" value="Genomic_DNA"/>
</dbReference>
<comment type="similarity">
    <text evidence="2">Belongs to the LAZY family.</text>
</comment>
<protein>
    <submittedName>
        <fullName evidence="4">Uncharacterized protein</fullName>
    </submittedName>
</protein>
<organism evidence="4 5">
    <name type="scientific">Dioscorea zingiberensis</name>
    <dbReference type="NCBI Taxonomy" id="325984"/>
    <lineage>
        <taxon>Eukaryota</taxon>
        <taxon>Viridiplantae</taxon>
        <taxon>Streptophyta</taxon>
        <taxon>Embryophyta</taxon>
        <taxon>Tracheophyta</taxon>
        <taxon>Spermatophyta</taxon>
        <taxon>Magnoliopsida</taxon>
        <taxon>Liliopsida</taxon>
        <taxon>Dioscoreales</taxon>
        <taxon>Dioscoreaceae</taxon>
        <taxon>Dioscorea</taxon>
    </lineage>
</organism>
<evidence type="ECO:0000256" key="1">
    <source>
        <dbReference type="ARBA" id="ARBA00022604"/>
    </source>
</evidence>